<proteinExistence type="inferred from homology"/>
<feature type="domain" description="Rhamnogalacturonan lyase" evidence="15">
    <location>
        <begin position="258"/>
        <end position="325"/>
    </location>
</feature>
<keyword evidence="7" id="KW-1015">Disulfide bond</keyword>
<dbReference type="CDD" id="cd10316">
    <property type="entry name" value="RGL4_M"/>
    <property type="match status" value="1"/>
</dbReference>
<evidence type="ECO:0000259" key="13">
    <source>
        <dbReference type="Pfam" id="PF09284"/>
    </source>
</evidence>
<dbReference type="EC" id="4.2.2.23" evidence="4"/>
<dbReference type="GO" id="GO:0045490">
    <property type="term" value="P:pectin catabolic process"/>
    <property type="evidence" value="ECO:0007669"/>
    <property type="project" value="TreeGrafter"/>
</dbReference>
<dbReference type="Pfam" id="PF14683">
    <property type="entry name" value="CBM-like"/>
    <property type="match status" value="1"/>
</dbReference>
<feature type="domain" description="Rhamnogalacturonase B N-terminal" evidence="13">
    <location>
        <begin position="21"/>
        <end position="175"/>
    </location>
</feature>
<dbReference type="Gene3D" id="2.60.120.260">
    <property type="entry name" value="Galactose-binding domain-like"/>
    <property type="match status" value="1"/>
</dbReference>
<dbReference type="PANTHER" id="PTHR36574">
    <property type="entry name" value="RHAMNOGALACTURONATE LYASE-RELATED"/>
    <property type="match status" value="1"/>
</dbReference>
<dbReference type="PANTHER" id="PTHR36574:SF1">
    <property type="entry name" value="RHAMNOGALACTURONATE LYASE-RELATED"/>
    <property type="match status" value="1"/>
</dbReference>
<reference evidence="16 17" key="1">
    <citation type="submission" date="2022-03" db="EMBL/GenBank/DDBJ databases">
        <title>Genome data of Colletotrichum spp.</title>
        <authorList>
            <person name="Utami Y.D."/>
            <person name="Hiruma K."/>
        </authorList>
    </citation>
    <scope>NUCLEOTIDE SEQUENCE [LARGE SCALE GENOMIC DNA]</scope>
    <source>
        <strain evidence="16 17">MAFF 239500</strain>
    </source>
</reference>
<dbReference type="SUPFAM" id="SSF74650">
    <property type="entry name" value="Galactose mutarotase-like"/>
    <property type="match status" value="1"/>
</dbReference>
<evidence type="ECO:0000313" key="16">
    <source>
        <dbReference type="EMBL" id="GKT43151.1"/>
    </source>
</evidence>
<dbReference type="RefSeq" id="XP_049125501.1">
    <property type="nucleotide sequence ID" value="XM_049269544.1"/>
</dbReference>
<sequence length="514" mass="55512">MMILSLLWSLVFLPSVVFAAFGWTDNGSEYVIDSGADLVIKVTKCCGDISSLQFKGVEYNGYGGKNSHVESGDEGLGTSTVSIASYSNVIKVAVVHGTLKHWIFVRYGNNNVYLFTNKADDSVSAMRYIVRIKGGLFSHGSTESDFYDSSSSIIEAQDINVNGAGLTKSKHYQGSNYGRSLLRRADPGGEDLYDIYYYNMGHTDPMRTGLQGPSVLAFTSGEDPNANLFARKADWSWFDDKGLDGWVPASGRGYATGVGLANMKSGKTYVVGLSNSVAQYWGTAGAGGAWSITKVIPGTYTLTVYKDELEVATSSVTIKAGAGTAVNTITCVDPQDAAAIWRIGEWDGTPKGFLNFEDTPMKPTFMHPSDSRISTWNVGNFIIGTHSTNRFPGYMWKEVNNGYIIYFKLTADQLTSGHTVRIGLTEAYIGGRPAINVNSWASPLPAATNQASTRSLTVGTYRGNNVKLTYAVPQSAWIQSTGEWQVLTINIISGSSGSKFLSPGVSFDAIELLP</sequence>
<dbReference type="GO" id="GO:0102210">
    <property type="term" value="F:rhamnogalacturonan endolyase activity"/>
    <property type="evidence" value="ECO:0007669"/>
    <property type="project" value="UniProtKB-EC"/>
</dbReference>
<keyword evidence="10" id="KW-0961">Cell wall biogenesis/degradation</keyword>
<feature type="chain" id="PRO_5041207944" description="rhamnogalacturonan endolyase" evidence="12">
    <location>
        <begin position="20"/>
        <end position="514"/>
    </location>
</feature>
<dbReference type="EMBL" id="BQXU01000006">
    <property type="protein sequence ID" value="GKT43151.1"/>
    <property type="molecule type" value="Genomic_DNA"/>
</dbReference>
<evidence type="ECO:0000256" key="9">
    <source>
        <dbReference type="ARBA" id="ARBA00023277"/>
    </source>
</evidence>
<dbReference type="GeneID" id="73324134"/>
<dbReference type="InterPro" id="IPR015364">
    <property type="entry name" value="RhgB_N"/>
</dbReference>
<gene>
    <name evidence="16" type="ORF">ColSpa_03332</name>
</gene>
<dbReference type="InterPro" id="IPR029413">
    <property type="entry name" value="RG-lyase_II"/>
</dbReference>
<evidence type="ECO:0000256" key="10">
    <source>
        <dbReference type="ARBA" id="ARBA00023316"/>
    </source>
</evidence>
<dbReference type="Pfam" id="PF14686">
    <property type="entry name" value="fn3_3"/>
    <property type="match status" value="1"/>
</dbReference>
<dbReference type="SUPFAM" id="SSF49785">
    <property type="entry name" value="Galactose-binding domain-like"/>
    <property type="match status" value="1"/>
</dbReference>
<feature type="domain" description="Rhamnogalacturonan lyase" evidence="14">
    <location>
        <begin position="340"/>
        <end position="512"/>
    </location>
</feature>
<evidence type="ECO:0000313" key="17">
    <source>
        <dbReference type="Proteomes" id="UP001055115"/>
    </source>
</evidence>
<dbReference type="InterPro" id="IPR008979">
    <property type="entry name" value="Galactose-bd-like_sf"/>
</dbReference>
<evidence type="ECO:0000256" key="1">
    <source>
        <dbReference type="ARBA" id="ARBA00001324"/>
    </source>
</evidence>
<dbReference type="InterPro" id="IPR029411">
    <property type="entry name" value="RG-lyase_III"/>
</dbReference>
<dbReference type="Proteomes" id="UP001055115">
    <property type="component" value="Unassembled WGS sequence"/>
</dbReference>
<dbReference type="Gene3D" id="2.70.98.10">
    <property type="match status" value="2"/>
</dbReference>
<feature type="domain" description="Rhamnogalacturonase B N-terminal" evidence="13">
    <location>
        <begin position="179"/>
        <end position="245"/>
    </location>
</feature>
<keyword evidence="5" id="KW-0964">Secreted</keyword>
<dbReference type="InterPro" id="IPR013784">
    <property type="entry name" value="Carb-bd-like_fold"/>
</dbReference>
<evidence type="ECO:0000259" key="14">
    <source>
        <dbReference type="Pfam" id="PF14683"/>
    </source>
</evidence>
<dbReference type="GO" id="GO:0071555">
    <property type="term" value="P:cell wall organization"/>
    <property type="evidence" value="ECO:0007669"/>
    <property type="project" value="UniProtKB-KW"/>
</dbReference>
<protein>
    <recommendedName>
        <fullName evidence="4">rhamnogalacturonan endolyase</fullName>
        <ecNumber evidence="4">4.2.2.23</ecNumber>
    </recommendedName>
</protein>
<accession>A0AA37L6X9</accession>
<evidence type="ECO:0000256" key="3">
    <source>
        <dbReference type="ARBA" id="ARBA00010418"/>
    </source>
</evidence>
<evidence type="ECO:0000256" key="6">
    <source>
        <dbReference type="ARBA" id="ARBA00022729"/>
    </source>
</evidence>
<evidence type="ECO:0000256" key="7">
    <source>
        <dbReference type="ARBA" id="ARBA00023157"/>
    </source>
</evidence>
<keyword evidence="17" id="KW-1185">Reference proteome</keyword>
<keyword evidence="6 12" id="KW-0732">Signal</keyword>
<comment type="similarity">
    <text evidence="3">Belongs to the polysaccharide lyase 4 family.</text>
</comment>
<evidence type="ECO:0000256" key="8">
    <source>
        <dbReference type="ARBA" id="ARBA00023239"/>
    </source>
</evidence>
<evidence type="ECO:0000256" key="2">
    <source>
        <dbReference type="ARBA" id="ARBA00004613"/>
    </source>
</evidence>
<evidence type="ECO:0000256" key="5">
    <source>
        <dbReference type="ARBA" id="ARBA00022525"/>
    </source>
</evidence>
<keyword evidence="9" id="KW-0119">Carbohydrate metabolism</keyword>
<dbReference type="InterPro" id="IPR011013">
    <property type="entry name" value="Gal_mutarotase_sf_dom"/>
</dbReference>
<dbReference type="SUPFAM" id="SSF49452">
    <property type="entry name" value="Starch-binding domain-like"/>
    <property type="match status" value="1"/>
</dbReference>
<comment type="subcellular location">
    <subcellularLocation>
        <location evidence="2">Secreted</location>
    </subcellularLocation>
</comment>
<comment type="caution">
    <text evidence="16">The sequence shown here is derived from an EMBL/GenBank/DDBJ whole genome shotgun (WGS) entry which is preliminary data.</text>
</comment>
<keyword evidence="8" id="KW-0456">Lyase</keyword>
<evidence type="ECO:0000259" key="15">
    <source>
        <dbReference type="Pfam" id="PF14686"/>
    </source>
</evidence>
<evidence type="ECO:0000256" key="12">
    <source>
        <dbReference type="SAM" id="SignalP"/>
    </source>
</evidence>
<name>A0AA37L6X9_9PEZI</name>
<dbReference type="Gene3D" id="2.60.40.1120">
    <property type="entry name" value="Carboxypeptidase-like, regulatory domain"/>
    <property type="match status" value="1"/>
</dbReference>
<comment type="catalytic activity">
    <reaction evidence="1">
        <text>Endotype eliminative cleavage of L-alpha-rhamnopyranosyl-(1-&gt;4)-alpha-D-galactopyranosyluronic acid bonds of rhamnogalacturonan I domains in ramified hairy regions of pectin leaving L-rhamnopyranose at the reducing end and 4-deoxy-4,5-unsaturated D-galactopyranosyluronic acid at the non-reducing end.</text>
        <dbReference type="EC" id="4.2.2.23"/>
    </reaction>
</comment>
<dbReference type="GO" id="GO:0030246">
    <property type="term" value="F:carbohydrate binding"/>
    <property type="evidence" value="ECO:0007669"/>
    <property type="project" value="InterPro"/>
</dbReference>
<feature type="signal peptide" evidence="12">
    <location>
        <begin position="1"/>
        <end position="19"/>
    </location>
</feature>
<keyword evidence="11" id="KW-0624">Polysaccharide degradation</keyword>
<dbReference type="AlphaFoldDB" id="A0AA37L6X9"/>
<evidence type="ECO:0000256" key="11">
    <source>
        <dbReference type="ARBA" id="ARBA00023326"/>
    </source>
</evidence>
<dbReference type="CDD" id="cd10317">
    <property type="entry name" value="RGL4_C"/>
    <property type="match status" value="1"/>
</dbReference>
<organism evidence="16 17">
    <name type="scientific">Colletotrichum spaethianum</name>
    <dbReference type="NCBI Taxonomy" id="700344"/>
    <lineage>
        <taxon>Eukaryota</taxon>
        <taxon>Fungi</taxon>
        <taxon>Dikarya</taxon>
        <taxon>Ascomycota</taxon>
        <taxon>Pezizomycotina</taxon>
        <taxon>Sordariomycetes</taxon>
        <taxon>Hypocreomycetidae</taxon>
        <taxon>Glomerellales</taxon>
        <taxon>Glomerellaceae</taxon>
        <taxon>Colletotrichum</taxon>
        <taxon>Colletotrichum spaethianum species complex</taxon>
    </lineage>
</organism>
<dbReference type="Pfam" id="PF09284">
    <property type="entry name" value="RhgB_N"/>
    <property type="match status" value="2"/>
</dbReference>
<dbReference type="InterPro" id="IPR016590">
    <property type="entry name" value="Rhamnogalacturonase_B"/>
</dbReference>
<dbReference type="GO" id="GO:0005576">
    <property type="term" value="C:extracellular region"/>
    <property type="evidence" value="ECO:0007669"/>
    <property type="project" value="UniProtKB-SubCell"/>
</dbReference>
<evidence type="ECO:0000256" key="4">
    <source>
        <dbReference type="ARBA" id="ARBA00012437"/>
    </source>
</evidence>
<dbReference type="InterPro" id="IPR014718">
    <property type="entry name" value="GH-type_carb-bd"/>
</dbReference>